<dbReference type="Gene3D" id="3.40.50.1820">
    <property type="entry name" value="alpha/beta hydrolase"/>
    <property type="match status" value="1"/>
</dbReference>
<dbReference type="Pfam" id="PF02801">
    <property type="entry name" value="Ketoacyl-synt_C"/>
    <property type="match status" value="1"/>
</dbReference>
<evidence type="ECO:0008006" key="11">
    <source>
        <dbReference type="Google" id="ProtNLM"/>
    </source>
</evidence>
<dbReference type="InterPro" id="IPR016035">
    <property type="entry name" value="Acyl_Trfase/lysoPLipase"/>
</dbReference>
<dbReference type="InterPro" id="IPR001031">
    <property type="entry name" value="Thioesterase"/>
</dbReference>
<dbReference type="InterPro" id="IPR049551">
    <property type="entry name" value="PKS_DH_C"/>
</dbReference>
<dbReference type="GO" id="GO:0031177">
    <property type="term" value="F:phosphopantetheine binding"/>
    <property type="evidence" value="ECO:0007669"/>
    <property type="project" value="InterPro"/>
</dbReference>
<dbReference type="Pfam" id="PF00109">
    <property type="entry name" value="ketoacyl-synt"/>
    <property type="match status" value="1"/>
</dbReference>
<dbReference type="GO" id="GO:0006633">
    <property type="term" value="P:fatty acid biosynthetic process"/>
    <property type="evidence" value="ECO:0007669"/>
    <property type="project" value="InterPro"/>
</dbReference>
<dbReference type="PANTHER" id="PTHR43775:SF37">
    <property type="entry name" value="SI:DKEY-61P9.11"/>
    <property type="match status" value="1"/>
</dbReference>
<dbReference type="InterPro" id="IPR009081">
    <property type="entry name" value="PP-bd_ACP"/>
</dbReference>
<dbReference type="PROSITE" id="PS00012">
    <property type="entry name" value="PHOSPHOPANTETHEINE"/>
    <property type="match status" value="2"/>
</dbReference>
<feature type="compositionally biased region" description="Polar residues" evidence="5">
    <location>
        <begin position="354"/>
        <end position="373"/>
    </location>
</feature>
<keyword evidence="3" id="KW-0808">Transferase</keyword>
<dbReference type="InterPro" id="IPR029058">
    <property type="entry name" value="AB_hydrolase_fold"/>
</dbReference>
<dbReference type="FunFam" id="3.40.366.10:FF:000002">
    <property type="entry name" value="Probable polyketide synthase 2"/>
    <property type="match status" value="1"/>
</dbReference>
<evidence type="ECO:0000256" key="5">
    <source>
        <dbReference type="SAM" id="MobiDB-lite"/>
    </source>
</evidence>
<feature type="region of interest" description="Disordered" evidence="5">
    <location>
        <begin position="1729"/>
        <end position="1767"/>
    </location>
</feature>
<feature type="region of interest" description="N-terminal hotdog fold" evidence="4">
    <location>
        <begin position="1294"/>
        <end position="1425"/>
    </location>
</feature>
<dbReference type="GO" id="GO:0044550">
    <property type="term" value="P:secondary metabolite biosynthetic process"/>
    <property type="evidence" value="ECO:0007669"/>
    <property type="project" value="UniProtKB-ARBA"/>
</dbReference>
<dbReference type="Pfam" id="PF00975">
    <property type="entry name" value="Thioesterase"/>
    <property type="match status" value="1"/>
</dbReference>
<dbReference type="EMBL" id="VICG01000012">
    <property type="protein sequence ID" value="KAA8566493.1"/>
    <property type="molecule type" value="Genomic_DNA"/>
</dbReference>
<dbReference type="InterPro" id="IPR001227">
    <property type="entry name" value="Ac_transferase_dom_sf"/>
</dbReference>
<dbReference type="SUPFAM" id="SSF53474">
    <property type="entry name" value="alpha/beta-Hydrolases"/>
    <property type="match status" value="1"/>
</dbReference>
<dbReference type="InterPro" id="IPR016036">
    <property type="entry name" value="Malonyl_transacylase_ACP-bd"/>
</dbReference>
<keyword evidence="10" id="KW-1185">Reference proteome</keyword>
<accession>A0A5M9JDR5</accession>
<dbReference type="PROSITE" id="PS00606">
    <property type="entry name" value="KS3_1"/>
    <property type="match status" value="1"/>
</dbReference>
<dbReference type="Proteomes" id="UP000322873">
    <property type="component" value="Unassembled WGS sequence"/>
</dbReference>
<dbReference type="Gene3D" id="3.40.47.10">
    <property type="match status" value="1"/>
</dbReference>
<dbReference type="Gene3D" id="1.10.1200.10">
    <property type="entry name" value="ACP-like"/>
    <property type="match status" value="2"/>
</dbReference>
<organism evidence="9 10">
    <name type="scientific">Monilinia fructicola</name>
    <name type="common">Brown rot fungus</name>
    <name type="synonym">Ciboria fructicola</name>
    <dbReference type="NCBI Taxonomy" id="38448"/>
    <lineage>
        <taxon>Eukaryota</taxon>
        <taxon>Fungi</taxon>
        <taxon>Dikarya</taxon>
        <taxon>Ascomycota</taxon>
        <taxon>Pezizomycotina</taxon>
        <taxon>Leotiomycetes</taxon>
        <taxon>Helotiales</taxon>
        <taxon>Sclerotiniaceae</taxon>
        <taxon>Monilinia</taxon>
    </lineage>
</organism>
<feature type="domain" description="Carrier" evidence="6">
    <location>
        <begin position="1768"/>
        <end position="1845"/>
    </location>
</feature>
<feature type="region of interest" description="Disordered" evidence="5">
    <location>
        <begin position="354"/>
        <end position="377"/>
    </location>
</feature>
<dbReference type="PROSITE" id="PS50075">
    <property type="entry name" value="CARRIER"/>
    <property type="match status" value="2"/>
</dbReference>
<feature type="domain" description="Ketosynthase family 3 (KS3)" evidence="7">
    <location>
        <begin position="377"/>
        <end position="810"/>
    </location>
</feature>
<evidence type="ECO:0000313" key="10">
    <source>
        <dbReference type="Proteomes" id="UP000322873"/>
    </source>
</evidence>
<dbReference type="Gene3D" id="3.30.70.3290">
    <property type="match status" value="1"/>
</dbReference>
<evidence type="ECO:0000259" key="8">
    <source>
        <dbReference type="PROSITE" id="PS52019"/>
    </source>
</evidence>
<feature type="domain" description="Carrier" evidence="6">
    <location>
        <begin position="1642"/>
        <end position="1723"/>
    </location>
</feature>
<dbReference type="SUPFAM" id="SSF47336">
    <property type="entry name" value="ACP-like"/>
    <property type="match status" value="2"/>
</dbReference>
<dbReference type="Gene3D" id="3.40.366.10">
    <property type="entry name" value="Malonyl-Coenzyme A Acyl Carrier Protein, domain 2"/>
    <property type="match status" value="2"/>
</dbReference>
<feature type="active site" description="Proton acceptor; for dehydratase activity" evidence="4">
    <location>
        <position position="1326"/>
    </location>
</feature>
<dbReference type="InterPro" id="IPR050091">
    <property type="entry name" value="PKS_NRPS_Biosynth_Enz"/>
</dbReference>
<feature type="region of interest" description="Disordered" evidence="5">
    <location>
        <begin position="1845"/>
        <end position="1865"/>
    </location>
</feature>
<dbReference type="FunFam" id="3.10.129.110:FF:000001">
    <property type="entry name" value="Sterigmatocystin biosynthesis polyketide synthase"/>
    <property type="match status" value="1"/>
</dbReference>
<feature type="active site" description="Proton donor; for dehydratase activity" evidence="4">
    <location>
        <position position="1513"/>
    </location>
</feature>
<name>A0A5M9JDR5_MONFR</name>
<dbReference type="InterPro" id="IPR020806">
    <property type="entry name" value="PKS_PP-bd"/>
</dbReference>
<dbReference type="NCBIfam" id="TIGR04532">
    <property type="entry name" value="PT_fungal_PKS"/>
    <property type="match status" value="1"/>
</dbReference>
<dbReference type="PROSITE" id="PS52019">
    <property type="entry name" value="PKS_MFAS_DH"/>
    <property type="match status" value="1"/>
</dbReference>
<dbReference type="CDD" id="cd00833">
    <property type="entry name" value="PKS"/>
    <property type="match status" value="1"/>
</dbReference>
<dbReference type="SMART" id="SM00823">
    <property type="entry name" value="PKS_PP"/>
    <property type="match status" value="2"/>
</dbReference>
<feature type="compositionally biased region" description="Acidic residues" evidence="5">
    <location>
        <begin position="1750"/>
        <end position="1764"/>
    </location>
</feature>
<dbReference type="InterPro" id="IPR020841">
    <property type="entry name" value="PKS_Beta-ketoAc_synthase_dom"/>
</dbReference>
<dbReference type="InterPro" id="IPR014043">
    <property type="entry name" value="Acyl_transferase_dom"/>
</dbReference>
<dbReference type="PROSITE" id="PS52004">
    <property type="entry name" value="KS3_2"/>
    <property type="match status" value="1"/>
</dbReference>
<evidence type="ECO:0000259" key="7">
    <source>
        <dbReference type="PROSITE" id="PS52004"/>
    </source>
</evidence>
<keyword evidence="1" id="KW-0596">Phosphopantetheine</keyword>
<dbReference type="Pfam" id="PF00698">
    <property type="entry name" value="Acyl_transf_1"/>
    <property type="match status" value="1"/>
</dbReference>
<reference evidence="9 10" key="1">
    <citation type="submission" date="2019-06" db="EMBL/GenBank/DDBJ databases">
        <title>Genome Sequence of the Brown Rot Fungal Pathogen Monilinia fructicola.</title>
        <authorList>
            <person name="De Miccolis Angelini R.M."/>
            <person name="Landi L."/>
            <person name="Abate D."/>
            <person name="Pollastro S."/>
            <person name="Romanazzi G."/>
            <person name="Faretra F."/>
        </authorList>
    </citation>
    <scope>NUCLEOTIDE SEQUENCE [LARGE SCALE GENOMIC DNA]</scope>
    <source>
        <strain evidence="9 10">Mfrc123</strain>
    </source>
</reference>
<dbReference type="SMART" id="SM00827">
    <property type="entry name" value="PKS_AT"/>
    <property type="match status" value="1"/>
</dbReference>
<dbReference type="VEuPathDB" id="FungiDB:MFRU_042g00180"/>
<dbReference type="GO" id="GO:0004312">
    <property type="term" value="F:fatty acid synthase activity"/>
    <property type="evidence" value="ECO:0007669"/>
    <property type="project" value="TreeGrafter"/>
</dbReference>
<dbReference type="InterPro" id="IPR036736">
    <property type="entry name" value="ACP-like_sf"/>
</dbReference>
<dbReference type="Pfam" id="PF22621">
    <property type="entry name" value="CurL-like_PKS_C"/>
    <property type="match status" value="1"/>
</dbReference>
<dbReference type="InterPro" id="IPR018201">
    <property type="entry name" value="Ketoacyl_synth_AS"/>
</dbReference>
<evidence type="ECO:0000259" key="6">
    <source>
        <dbReference type="PROSITE" id="PS50075"/>
    </source>
</evidence>
<dbReference type="SMART" id="SM00825">
    <property type="entry name" value="PKS_KS"/>
    <property type="match status" value="1"/>
</dbReference>
<dbReference type="InterPro" id="IPR042104">
    <property type="entry name" value="PKS_dehydratase_sf"/>
</dbReference>
<dbReference type="InterPro" id="IPR032088">
    <property type="entry name" value="SAT"/>
</dbReference>
<sequence length="2179" mass="238559">MSFLVFGDQSLDTHTFLTDFCQHGRPSILSRSFLQQAGSALREEIDRLPSLQRNRIPEFTTILELNKLYHTGNIRNPAVDSALLCIAQLSQYIDYYEKEYGDLTSPSETCLVGLCTGLFAAAAIASSRSVSQLIPIAIQVVLMAFRAGLHVAAVAESLNNSSKSTESWTYIIPAAQESEVSSILCKFHKENTTPLVNHAYISAISSKSIAISGPPSTLRSLFASEAFQAKPVSIPVHGPYHAAHLRSSLNVEHILHLNDKRVREALGNVKTRFPIMSCTTGTWYTEQEPELLLQAVLLEMLTEPILLSKIMQGCAQKAKEFQGRDCLIIPFGPTSAAKVLATVLESQTELDITLRSPQSGTQQGARQQESTEVSPGKPKLAIVGMAGRFPDAASHEKLWELLESGLDVHREVPKDRFDVATHFDPASKIRNTSHTPYGCWIENPGLFDPRFFNMSPREAYQTCPMQRLGLATAYEALEMAGYVPNRTHSTKLDRIGTFYGQTSDDWREINAAQDVDTYFITGGVRAFGPGRINYHFGFSGPSFNIDTACSSSAAALQLACTSLWAGDCDTAVVGGLSCMTNPDIFSGLSRGQFLSKNGPCATFDHDADGYCRADGIGTVIIKRLDYALADKDNILAVILGSATNHSADAVSITHPHGGTQEVLYKRILANAGVDPNDIDYVEMHGTGTQAGDGTEMKSVTNVFASAERKRRSDQPLYLGAVKANVGHGEAASGVTALIKCLMMLQKNSIPPHVGIKKTINQGFPKDLAERNVHIAFKNTPLPRKKSGAPRRIFVNNFSAAGGNTGLLLEDAPDLPSKIADPRSTHVISITAKSKSAMLNNAERLISYLERNRDINIADLAYTTTARRIQHKWRMTVTASQTSEVSTALKSKLHEQFIPVLPEPPKVAFLFTGQGSQYAAMGSELFENSSLFKETIMEFNNIATTLGFPSFIPLIDGSVADAQGLSPVMVQLAIVCLEMAIARLWESWGVKPSVVLGHSLGEYAALNVAGILSASDTIYLVGRRAQLLIERCTAGTHAMLAVQGSRSAVTEALEEIEIPVNIACINSTRETVLSGEAAEISKVSDRLCNLGFKCTQLKVPFAFHSAQVEPILDQFETLAQSVCFGKEKVSLISSLLGRCLNESETIDAAYLRNHARQPVNFLDGLVSAQSSGIIDEKTVWLEVGPHPVCLGLVKATVGTSTIAAPSLRRNESAYKTLSNSLSVLHTAGLEIDWNEYHRDFNCSVHLLDLPTYAFDDKNYWIQYEGDWCLTKGELPGKAPLQLEPPKPKLSTSTIHAVISEKVDGDVAIVSAESDLARTDLRGVVSGHMVNGAMLCPSSLYADMALTLCEYAYKLIRPDVKNLGIDVGRMKVPKPLIADPQGKSQVLTLTATVNATTGRADLLFTTGTDKARVEHANCQVFFGDTEEYHADFQKTAYLIQSRIDWLHEAERNGKASKIGRGLAYKLFAALVDYDQKYRGMEEVVLDSMKMEATSRVVFQTSDKDGTFKCSPYWIDSVAHISGFIVNGSDAVDSREKVYISHGWESLKFSEPLCAEKTYRSYVRMQQRKDKTMAGDVYVFDGETIIGMVGGLAFQAIPRKVLNMFLPPVGVAAAAPAPAPRASLPSKATNSKIVKKTQVTKANITKVNQKLLSVTSQVMDILAIEVGVTIDELVDNIAFTDLGVDSLMALTVCGRLREELDIDINSNEFINYANIGAFKSFLSQFEGKPSAIYSEDPSSPVTTPSLGESVQDPQDDSEFTDPSDDDISATGTVDNLGDIIRVTIAEEMAIDVLEVASCPDLASLGMDSLMALTVLGRLREKTGLSLPSDLFQVNQTIRDIEKALNVEAPIKPKSKPKPKTPSDKPKPAIPAVPTVVPSVQATPQRVANSILLQGNMRKANKYLWIVPDGSGSATSYIEIPTLSSDVAVFGLNSPFMKTPEEFTCGVVGIATHYINEMKRRQPTGPYLLAGWSAGGVIAYEVVNQLTKNNEVVDKLILIDTPCPDIIEPLPSSLHKWFASIGLLGDGDPSKIPEWLLPHFASSVQALSTYMPEAIDPKKVPQVMAIWCEDGVCKLPTDPRPDPFPYGHAQFLLDNRTDFGPYIWDKYLGNEKFVTRHMPGNHFSMMHAPHVKLLGDFMREALLIIRTWWYLFGRILLFWSTRSISFHEHHFRYWYLLVSTYNS</sequence>
<keyword evidence="2" id="KW-0597">Phosphoprotein</keyword>
<evidence type="ECO:0000256" key="1">
    <source>
        <dbReference type="ARBA" id="ARBA00022450"/>
    </source>
</evidence>
<dbReference type="Gene3D" id="3.10.129.110">
    <property type="entry name" value="Polyketide synthase dehydratase"/>
    <property type="match status" value="1"/>
</dbReference>
<dbReference type="InterPro" id="IPR049900">
    <property type="entry name" value="PKS_mFAS_DH"/>
</dbReference>
<dbReference type="InterPro" id="IPR006162">
    <property type="entry name" value="Ppantetheine_attach_site"/>
</dbReference>
<dbReference type="GO" id="GO:0004315">
    <property type="term" value="F:3-oxoacyl-[acyl-carrier-protein] synthase activity"/>
    <property type="evidence" value="ECO:0007669"/>
    <property type="project" value="InterPro"/>
</dbReference>
<gene>
    <name evidence="9" type="ORF">EYC84_009053</name>
</gene>
<dbReference type="SUPFAM" id="SSF52151">
    <property type="entry name" value="FabD/lysophospholipase-like"/>
    <property type="match status" value="1"/>
</dbReference>
<dbReference type="InterPro" id="IPR016039">
    <property type="entry name" value="Thiolase-like"/>
</dbReference>
<evidence type="ECO:0000256" key="2">
    <source>
        <dbReference type="ARBA" id="ARBA00022553"/>
    </source>
</evidence>
<dbReference type="Pfam" id="PF16073">
    <property type="entry name" value="SAT"/>
    <property type="match status" value="1"/>
</dbReference>
<evidence type="ECO:0000256" key="3">
    <source>
        <dbReference type="ARBA" id="ARBA00022679"/>
    </source>
</evidence>
<feature type="domain" description="PKS/mFAS DH" evidence="8">
    <location>
        <begin position="1294"/>
        <end position="1600"/>
    </location>
</feature>
<evidence type="ECO:0000313" key="9">
    <source>
        <dbReference type="EMBL" id="KAA8566493.1"/>
    </source>
</evidence>
<feature type="compositionally biased region" description="Polar residues" evidence="5">
    <location>
        <begin position="1733"/>
        <end position="1749"/>
    </location>
</feature>
<protein>
    <recommendedName>
        <fullName evidence="11">Carrier domain-containing protein</fullName>
    </recommendedName>
</protein>
<dbReference type="SUPFAM" id="SSF55048">
    <property type="entry name" value="Probable ACP-binding domain of malonyl-CoA ACP transacylase"/>
    <property type="match status" value="1"/>
</dbReference>
<dbReference type="InterPro" id="IPR014030">
    <property type="entry name" value="Ketoacyl_synth_N"/>
</dbReference>
<dbReference type="Pfam" id="PF00550">
    <property type="entry name" value="PP-binding"/>
    <property type="match status" value="2"/>
</dbReference>
<comment type="caution">
    <text evidence="9">The sequence shown here is derived from an EMBL/GenBank/DDBJ whole genome shotgun (WGS) entry which is preliminary data.</text>
</comment>
<dbReference type="InterPro" id="IPR014031">
    <property type="entry name" value="Ketoacyl_synth_C"/>
</dbReference>
<evidence type="ECO:0000256" key="4">
    <source>
        <dbReference type="PROSITE-ProRule" id="PRU01363"/>
    </source>
</evidence>
<dbReference type="InterPro" id="IPR030918">
    <property type="entry name" value="PT_fungal_PKS"/>
</dbReference>
<dbReference type="SUPFAM" id="SSF53901">
    <property type="entry name" value="Thiolase-like"/>
    <property type="match status" value="1"/>
</dbReference>
<feature type="region of interest" description="C-terminal hotdog fold" evidence="4">
    <location>
        <begin position="1453"/>
        <end position="1600"/>
    </location>
</feature>
<proteinExistence type="predicted"/>
<dbReference type="PANTHER" id="PTHR43775">
    <property type="entry name" value="FATTY ACID SYNTHASE"/>
    <property type="match status" value="1"/>
</dbReference>
<dbReference type="Pfam" id="PF14765">
    <property type="entry name" value="PS-DH"/>
    <property type="match status" value="1"/>
</dbReference>